<dbReference type="Gene3D" id="3.90.79.10">
    <property type="entry name" value="Nucleoside Triphosphate Pyrophosphohydrolase"/>
    <property type="match status" value="1"/>
</dbReference>
<feature type="domain" description="Nudix hydrolase" evidence="3">
    <location>
        <begin position="2"/>
        <end position="130"/>
    </location>
</feature>
<dbReference type="GO" id="GO:0016787">
    <property type="term" value="F:hydrolase activity"/>
    <property type="evidence" value="ECO:0007669"/>
    <property type="project" value="UniProtKB-KW"/>
</dbReference>
<keyword evidence="5" id="KW-1185">Reference proteome</keyword>
<dbReference type="PANTHER" id="PTHR43046:SF14">
    <property type="entry name" value="MUTT_NUDIX FAMILY PROTEIN"/>
    <property type="match status" value="1"/>
</dbReference>
<reference evidence="4 5" key="1">
    <citation type="submission" date="2020-04" db="EMBL/GenBank/DDBJ databases">
        <title>Paenibacillus algicola sp. nov., a novel marine bacterium producing alginate lyase.</title>
        <authorList>
            <person name="Huang H."/>
        </authorList>
    </citation>
    <scope>NUCLEOTIDE SEQUENCE [LARGE SCALE GENOMIC DNA]</scope>
    <source>
        <strain evidence="4 5">L7-75</strain>
    </source>
</reference>
<dbReference type="InterPro" id="IPR015797">
    <property type="entry name" value="NUDIX_hydrolase-like_dom_sf"/>
</dbReference>
<sequence length="145" mass="16856">MKIRNSAKAVIIHNNKLLVTIVKDKEEEFYLLPGGGQEPGEMLKKCLVRECMEETGYEIEVKELLYIRECFLDSDIHRVEFIFNGIVKEAYVNGSRIMDKNQIGIKWIEIENVINEPLFPIGVRSLIDYYSKGKYIKTSYLGEIF</sequence>
<dbReference type="Pfam" id="PF00293">
    <property type="entry name" value="NUDIX"/>
    <property type="match status" value="1"/>
</dbReference>
<evidence type="ECO:0000259" key="3">
    <source>
        <dbReference type="PROSITE" id="PS51462"/>
    </source>
</evidence>
<name>A0A848M6W9_PAELE</name>
<dbReference type="SUPFAM" id="SSF55811">
    <property type="entry name" value="Nudix"/>
    <property type="match status" value="1"/>
</dbReference>
<dbReference type="RefSeq" id="WP_169504127.1">
    <property type="nucleotide sequence ID" value="NZ_JABBPN010000004.1"/>
</dbReference>
<comment type="cofactor">
    <cofactor evidence="1">
        <name>Mg(2+)</name>
        <dbReference type="ChEBI" id="CHEBI:18420"/>
    </cofactor>
</comment>
<dbReference type="EMBL" id="JABBPN010000004">
    <property type="protein sequence ID" value="NMO95334.1"/>
    <property type="molecule type" value="Genomic_DNA"/>
</dbReference>
<dbReference type="PANTHER" id="PTHR43046">
    <property type="entry name" value="GDP-MANNOSE MANNOSYL HYDROLASE"/>
    <property type="match status" value="1"/>
</dbReference>
<accession>A0A848M6W9</accession>
<evidence type="ECO:0000313" key="5">
    <source>
        <dbReference type="Proteomes" id="UP000565468"/>
    </source>
</evidence>
<dbReference type="AlphaFoldDB" id="A0A848M6W9"/>
<organism evidence="4 5">
    <name type="scientific">Paenibacillus lemnae</name>
    <dbReference type="NCBI Taxonomy" id="1330551"/>
    <lineage>
        <taxon>Bacteria</taxon>
        <taxon>Bacillati</taxon>
        <taxon>Bacillota</taxon>
        <taxon>Bacilli</taxon>
        <taxon>Bacillales</taxon>
        <taxon>Paenibacillaceae</taxon>
        <taxon>Paenibacillus</taxon>
    </lineage>
</organism>
<dbReference type="PROSITE" id="PS51462">
    <property type="entry name" value="NUDIX"/>
    <property type="match status" value="1"/>
</dbReference>
<comment type="caution">
    <text evidence="4">The sequence shown here is derived from an EMBL/GenBank/DDBJ whole genome shotgun (WGS) entry which is preliminary data.</text>
</comment>
<evidence type="ECO:0000313" key="4">
    <source>
        <dbReference type="EMBL" id="NMO95334.1"/>
    </source>
</evidence>
<gene>
    <name evidence="4" type="ORF">HII30_05975</name>
</gene>
<dbReference type="InterPro" id="IPR000086">
    <property type="entry name" value="NUDIX_hydrolase_dom"/>
</dbReference>
<keyword evidence="2" id="KW-0378">Hydrolase</keyword>
<evidence type="ECO:0000256" key="2">
    <source>
        <dbReference type="ARBA" id="ARBA00022801"/>
    </source>
</evidence>
<dbReference type="Proteomes" id="UP000565468">
    <property type="component" value="Unassembled WGS sequence"/>
</dbReference>
<evidence type="ECO:0000256" key="1">
    <source>
        <dbReference type="ARBA" id="ARBA00001946"/>
    </source>
</evidence>
<protein>
    <submittedName>
        <fullName evidence="4">NUDIX domain-containing protein</fullName>
    </submittedName>
</protein>
<dbReference type="CDD" id="cd18880">
    <property type="entry name" value="NUDIX_ADPRase"/>
    <property type="match status" value="1"/>
</dbReference>
<proteinExistence type="predicted"/>